<dbReference type="InterPro" id="IPR013087">
    <property type="entry name" value="Znf_C2H2_type"/>
</dbReference>
<evidence type="ECO:0000313" key="7">
    <source>
        <dbReference type="Proteomes" id="UP001152888"/>
    </source>
</evidence>
<protein>
    <recommendedName>
        <fullName evidence="5">C2H2-type domain-containing protein</fullName>
    </recommendedName>
</protein>
<dbReference type="SMART" id="SM00355">
    <property type="entry name" value="ZnF_C2H2"/>
    <property type="match status" value="4"/>
</dbReference>
<feature type="domain" description="C2H2-type" evidence="5">
    <location>
        <begin position="147"/>
        <end position="169"/>
    </location>
</feature>
<evidence type="ECO:0000256" key="2">
    <source>
        <dbReference type="ARBA" id="ARBA00022737"/>
    </source>
</evidence>
<dbReference type="EMBL" id="CAKOFQ010007639">
    <property type="protein sequence ID" value="CAH2005437.1"/>
    <property type="molecule type" value="Genomic_DNA"/>
</dbReference>
<evidence type="ECO:0000256" key="3">
    <source>
        <dbReference type="ARBA" id="ARBA00022771"/>
    </source>
</evidence>
<name>A0A9P0M444_ACAOB</name>
<organism evidence="6 7">
    <name type="scientific">Acanthoscelides obtectus</name>
    <name type="common">Bean weevil</name>
    <name type="synonym">Bruchus obtectus</name>
    <dbReference type="NCBI Taxonomy" id="200917"/>
    <lineage>
        <taxon>Eukaryota</taxon>
        <taxon>Metazoa</taxon>
        <taxon>Ecdysozoa</taxon>
        <taxon>Arthropoda</taxon>
        <taxon>Hexapoda</taxon>
        <taxon>Insecta</taxon>
        <taxon>Pterygota</taxon>
        <taxon>Neoptera</taxon>
        <taxon>Endopterygota</taxon>
        <taxon>Coleoptera</taxon>
        <taxon>Polyphaga</taxon>
        <taxon>Cucujiformia</taxon>
        <taxon>Chrysomeloidea</taxon>
        <taxon>Chrysomelidae</taxon>
        <taxon>Bruchinae</taxon>
        <taxon>Bruchini</taxon>
        <taxon>Acanthoscelides</taxon>
    </lineage>
</organism>
<reference evidence="6" key="1">
    <citation type="submission" date="2022-03" db="EMBL/GenBank/DDBJ databases">
        <authorList>
            <person name="Sayadi A."/>
        </authorList>
    </citation>
    <scope>NUCLEOTIDE SEQUENCE</scope>
</reference>
<dbReference type="GO" id="GO:0005634">
    <property type="term" value="C:nucleus"/>
    <property type="evidence" value="ECO:0007669"/>
    <property type="project" value="TreeGrafter"/>
</dbReference>
<evidence type="ECO:0000256" key="1">
    <source>
        <dbReference type="ARBA" id="ARBA00022723"/>
    </source>
</evidence>
<keyword evidence="4" id="KW-0862">Zinc</keyword>
<accession>A0A9P0M444</accession>
<feature type="domain" description="C2H2-type" evidence="5">
    <location>
        <begin position="26"/>
        <end position="49"/>
    </location>
</feature>
<keyword evidence="2" id="KW-0677">Repeat</keyword>
<dbReference type="GO" id="GO:0008270">
    <property type="term" value="F:zinc ion binding"/>
    <property type="evidence" value="ECO:0007669"/>
    <property type="project" value="UniProtKB-KW"/>
</dbReference>
<keyword evidence="3" id="KW-0863">Zinc-finger</keyword>
<dbReference type="OrthoDB" id="6737616at2759"/>
<keyword evidence="7" id="KW-1185">Reference proteome</keyword>
<sequence length="254" mass="27999">MEQPEDSEDGGEDHPMDPNAPSPAVFKCSVCDFTTKYQATLAKHESEQHFKTKFFRCGKCTYVTHIKARYTKHVKYHSMPMIKCDMCDFRTPYKWNLDRHCKNHNGNGAFRPIGLDPNRAYFGVWAFHSPFDFGIGNTTTFFSAITIRCSACNFTADIKQSLTVHEMNHHVPPVGQVASGSVASGGRRRNKVGASDATAAEEAAAAAAAVGHVTGGVSEGVEEMVKSEEGQQMTSTQVLVSCVILMWFYSCPQV</sequence>
<gene>
    <name evidence="6" type="ORF">ACAOBT_LOCUS28534</name>
</gene>
<comment type="caution">
    <text evidence="6">The sequence shown here is derived from an EMBL/GenBank/DDBJ whole genome shotgun (WGS) entry which is preliminary data.</text>
</comment>
<evidence type="ECO:0000259" key="5">
    <source>
        <dbReference type="SMART" id="SM00355"/>
    </source>
</evidence>
<dbReference type="PANTHER" id="PTHR24403:SF94">
    <property type="entry name" value="KUMGANG"/>
    <property type="match status" value="1"/>
</dbReference>
<dbReference type="Gene3D" id="3.30.160.60">
    <property type="entry name" value="Classic Zinc Finger"/>
    <property type="match status" value="2"/>
</dbReference>
<dbReference type="InterPro" id="IPR050688">
    <property type="entry name" value="Zinc_finger/UBP_domain"/>
</dbReference>
<dbReference type="Proteomes" id="UP001152888">
    <property type="component" value="Unassembled WGS sequence"/>
</dbReference>
<evidence type="ECO:0000313" key="6">
    <source>
        <dbReference type="EMBL" id="CAH2005437.1"/>
    </source>
</evidence>
<dbReference type="GO" id="GO:0045944">
    <property type="term" value="P:positive regulation of transcription by RNA polymerase II"/>
    <property type="evidence" value="ECO:0007669"/>
    <property type="project" value="TreeGrafter"/>
</dbReference>
<feature type="domain" description="C2H2-type" evidence="5">
    <location>
        <begin position="82"/>
        <end position="104"/>
    </location>
</feature>
<feature type="domain" description="C2H2-type" evidence="5">
    <location>
        <begin position="55"/>
        <end position="77"/>
    </location>
</feature>
<dbReference type="PANTHER" id="PTHR24403">
    <property type="entry name" value="ZINC FINGER PROTEIN"/>
    <property type="match status" value="1"/>
</dbReference>
<dbReference type="AlphaFoldDB" id="A0A9P0M444"/>
<proteinExistence type="predicted"/>
<evidence type="ECO:0000256" key="4">
    <source>
        <dbReference type="ARBA" id="ARBA00022833"/>
    </source>
</evidence>
<keyword evidence="1" id="KW-0479">Metal-binding</keyword>